<keyword evidence="3" id="KW-0378">Hydrolase</keyword>
<dbReference type="Pfam" id="PF01019">
    <property type="entry name" value="G_glu_transpept"/>
    <property type="match status" value="1"/>
</dbReference>
<keyword evidence="6" id="KW-1185">Reference proteome</keyword>
<dbReference type="InterPro" id="IPR043137">
    <property type="entry name" value="GGT_ssub_C"/>
</dbReference>
<gene>
    <name evidence="5" type="ORF">FRZ44_08980</name>
</gene>
<evidence type="ECO:0000256" key="1">
    <source>
        <dbReference type="ARBA" id="ARBA00009381"/>
    </source>
</evidence>
<dbReference type="InterPro" id="IPR043138">
    <property type="entry name" value="GGT_lsub"/>
</dbReference>
<name>A0A5J6MEN3_9PROT</name>
<dbReference type="Gene3D" id="3.60.20.40">
    <property type="match status" value="1"/>
</dbReference>
<dbReference type="PRINTS" id="PR01210">
    <property type="entry name" value="GGTRANSPTASE"/>
</dbReference>
<comment type="similarity">
    <text evidence="1">Belongs to the gamma-glutamyltransferase family.</text>
</comment>
<organism evidence="5 6">
    <name type="scientific">Hypericibacter terrae</name>
    <dbReference type="NCBI Taxonomy" id="2602015"/>
    <lineage>
        <taxon>Bacteria</taxon>
        <taxon>Pseudomonadati</taxon>
        <taxon>Pseudomonadota</taxon>
        <taxon>Alphaproteobacteria</taxon>
        <taxon>Rhodospirillales</taxon>
        <taxon>Dongiaceae</taxon>
        <taxon>Hypericibacter</taxon>
    </lineage>
</organism>
<dbReference type="KEGG" id="htq:FRZ44_08980"/>
<evidence type="ECO:0000256" key="4">
    <source>
        <dbReference type="ARBA" id="ARBA00023145"/>
    </source>
</evidence>
<evidence type="ECO:0000256" key="2">
    <source>
        <dbReference type="ARBA" id="ARBA00022679"/>
    </source>
</evidence>
<dbReference type="Proteomes" id="UP000326202">
    <property type="component" value="Chromosome"/>
</dbReference>
<dbReference type="InterPro" id="IPR051792">
    <property type="entry name" value="GGT_bact"/>
</dbReference>
<dbReference type="PANTHER" id="PTHR43199:SF1">
    <property type="entry name" value="GLUTATHIONE HYDROLASE PROENZYME"/>
    <property type="match status" value="1"/>
</dbReference>
<sequence>MIEAGGNAIDAAVAAAFVAGVIEPMETTLAGTGFLLVNLPEGGGTHAVEFGPRGPAKAHAQMFEIDRSRALDRGLGVSVVVGDANIQGILAAGVPSTIPALIAALARFGKLSLAQVMAPAIRAAHDGFDADSYFALSALASLPALRKDPGTRKTFLVNGDPPVAAHSGTASYGPHPRIRQEALGRSLEIIAAKGAAAFQSGEIAKDLMATVRDLGGILSAEDLRAVSPQVTQPRRLSFRGFDIWAPSAPSGGLTELQMLTIWQALHPETPPLEDDARRLRGLAEVSWHAFADRYHWLGDPDFVAVPETGLLSKEYAATIAATIRKGEAPPRLGPDDGLPWEVFASRAVHDPWRYEGGGKKAPAWRPEGSTEPKAGTTHVSAMDGQGMAVTITHTAASMFGSQVVCERTGFLFDATMGWFNARPGAANSIAGGKRPLANMGPLLITRGGKSVAAIGAPGGRRIVNAMVQVALDITERGMDAAAAVQAPRIDASGSTLLASERLAAVAKELEPTCGKAALVPEQHQGFGYELARPVVVVRNGAGEISAATDPFVNGHAMSL</sequence>
<dbReference type="InterPro" id="IPR029055">
    <property type="entry name" value="Ntn_hydrolases_N"/>
</dbReference>
<dbReference type="EMBL" id="CP042906">
    <property type="protein sequence ID" value="QEX15611.1"/>
    <property type="molecule type" value="Genomic_DNA"/>
</dbReference>
<evidence type="ECO:0000313" key="6">
    <source>
        <dbReference type="Proteomes" id="UP000326202"/>
    </source>
</evidence>
<accession>A0A5J6MEN3</accession>
<protein>
    <recommendedName>
        <fullName evidence="7">Gamma-glutamyltranspeptidase</fullName>
    </recommendedName>
</protein>
<dbReference type="SUPFAM" id="SSF56235">
    <property type="entry name" value="N-terminal nucleophile aminohydrolases (Ntn hydrolases)"/>
    <property type="match status" value="1"/>
</dbReference>
<dbReference type="GO" id="GO:0016740">
    <property type="term" value="F:transferase activity"/>
    <property type="evidence" value="ECO:0007669"/>
    <property type="project" value="UniProtKB-KW"/>
</dbReference>
<keyword evidence="2" id="KW-0808">Transferase</keyword>
<keyword evidence="4" id="KW-0865">Zymogen</keyword>
<evidence type="ECO:0008006" key="7">
    <source>
        <dbReference type="Google" id="ProtNLM"/>
    </source>
</evidence>
<evidence type="ECO:0000313" key="5">
    <source>
        <dbReference type="EMBL" id="QEX15611.1"/>
    </source>
</evidence>
<dbReference type="Gene3D" id="1.10.246.130">
    <property type="match status" value="1"/>
</dbReference>
<evidence type="ECO:0000256" key="3">
    <source>
        <dbReference type="ARBA" id="ARBA00022801"/>
    </source>
</evidence>
<dbReference type="GO" id="GO:0016787">
    <property type="term" value="F:hydrolase activity"/>
    <property type="evidence" value="ECO:0007669"/>
    <property type="project" value="UniProtKB-KW"/>
</dbReference>
<reference evidence="5 6" key="1">
    <citation type="submission" date="2019-08" db="EMBL/GenBank/DDBJ databases">
        <title>Hyperibacter terrae gen. nov., sp. nov. and Hyperibacter viscosus sp. nov., two new members in the family Rhodospirillaceae isolated from the rhizosphere of Hypericum perforatum.</title>
        <authorList>
            <person name="Noviana Z."/>
        </authorList>
    </citation>
    <scope>NUCLEOTIDE SEQUENCE [LARGE SCALE GENOMIC DNA]</scope>
    <source>
        <strain evidence="5 6">R5913</strain>
    </source>
</reference>
<dbReference type="AlphaFoldDB" id="A0A5J6MEN3"/>
<dbReference type="PANTHER" id="PTHR43199">
    <property type="entry name" value="GLUTATHIONE HYDROLASE"/>
    <property type="match status" value="1"/>
</dbReference>
<proteinExistence type="inferred from homology"/>